<dbReference type="EMBL" id="MU005971">
    <property type="protein sequence ID" value="KAF2861681.1"/>
    <property type="molecule type" value="Genomic_DNA"/>
</dbReference>
<name>A0A6A7C2F0_9PEZI</name>
<organism evidence="2 3">
    <name type="scientific">Piedraia hortae CBS 480.64</name>
    <dbReference type="NCBI Taxonomy" id="1314780"/>
    <lineage>
        <taxon>Eukaryota</taxon>
        <taxon>Fungi</taxon>
        <taxon>Dikarya</taxon>
        <taxon>Ascomycota</taxon>
        <taxon>Pezizomycotina</taxon>
        <taxon>Dothideomycetes</taxon>
        <taxon>Dothideomycetidae</taxon>
        <taxon>Capnodiales</taxon>
        <taxon>Piedraiaceae</taxon>
        <taxon>Piedraia</taxon>
    </lineage>
</organism>
<reference evidence="2" key="1">
    <citation type="journal article" date="2020" name="Stud. Mycol.">
        <title>101 Dothideomycetes genomes: a test case for predicting lifestyles and emergence of pathogens.</title>
        <authorList>
            <person name="Haridas S."/>
            <person name="Albert R."/>
            <person name="Binder M."/>
            <person name="Bloem J."/>
            <person name="Labutti K."/>
            <person name="Salamov A."/>
            <person name="Andreopoulos B."/>
            <person name="Baker S."/>
            <person name="Barry K."/>
            <person name="Bills G."/>
            <person name="Bluhm B."/>
            <person name="Cannon C."/>
            <person name="Castanera R."/>
            <person name="Culley D."/>
            <person name="Daum C."/>
            <person name="Ezra D."/>
            <person name="Gonzalez J."/>
            <person name="Henrissat B."/>
            <person name="Kuo A."/>
            <person name="Liang C."/>
            <person name="Lipzen A."/>
            <person name="Lutzoni F."/>
            <person name="Magnuson J."/>
            <person name="Mondo S."/>
            <person name="Nolan M."/>
            <person name="Ohm R."/>
            <person name="Pangilinan J."/>
            <person name="Park H.-J."/>
            <person name="Ramirez L."/>
            <person name="Alfaro M."/>
            <person name="Sun H."/>
            <person name="Tritt A."/>
            <person name="Yoshinaga Y."/>
            <person name="Zwiers L.-H."/>
            <person name="Turgeon B."/>
            <person name="Goodwin S."/>
            <person name="Spatafora J."/>
            <person name="Crous P."/>
            <person name="Grigoriev I."/>
        </authorList>
    </citation>
    <scope>NUCLEOTIDE SEQUENCE</scope>
    <source>
        <strain evidence="2">CBS 480.64</strain>
    </source>
</reference>
<evidence type="ECO:0000256" key="1">
    <source>
        <dbReference type="SAM" id="MobiDB-lite"/>
    </source>
</evidence>
<feature type="region of interest" description="Disordered" evidence="1">
    <location>
        <begin position="42"/>
        <end position="76"/>
    </location>
</feature>
<evidence type="ECO:0000313" key="2">
    <source>
        <dbReference type="EMBL" id="KAF2861681.1"/>
    </source>
</evidence>
<keyword evidence="3" id="KW-1185">Reference proteome</keyword>
<dbReference type="AlphaFoldDB" id="A0A6A7C2F0"/>
<gene>
    <name evidence="2" type="ORF">K470DRAFT_269756</name>
</gene>
<evidence type="ECO:0000313" key="3">
    <source>
        <dbReference type="Proteomes" id="UP000799421"/>
    </source>
</evidence>
<accession>A0A6A7C2F0</accession>
<dbReference type="Proteomes" id="UP000799421">
    <property type="component" value="Unassembled WGS sequence"/>
</dbReference>
<proteinExistence type="predicted"/>
<sequence>MLSFHPVFALELVVNVCVDRQLVPQRLSDLKRQAGLLAEARVPEDLPHRPSSTGKFAVRPPPSSHGHVRKPSDECVPASNNTGSAIRSEFHSELSLLRGLIHRHIGREPVELRNKRVQFTSALAQLVEHHRKDVRVMRITEAFLQDAQHFLNIDPDQPVEVIARERSTPALDAFAEHKALYANEVSGHGTSCKRLAVRLYQDLLQSIT</sequence>
<protein>
    <submittedName>
        <fullName evidence="2">Uncharacterized protein</fullName>
    </submittedName>
</protein>